<evidence type="ECO:0000313" key="2">
    <source>
        <dbReference type="EMBL" id="CDW89705.1"/>
    </source>
</evidence>
<organism evidence="2 3">
    <name type="scientific">Stylonychia lemnae</name>
    <name type="common">Ciliate</name>
    <dbReference type="NCBI Taxonomy" id="5949"/>
    <lineage>
        <taxon>Eukaryota</taxon>
        <taxon>Sar</taxon>
        <taxon>Alveolata</taxon>
        <taxon>Ciliophora</taxon>
        <taxon>Intramacronucleata</taxon>
        <taxon>Spirotrichea</taxon>
        <taxon>Stichotrichia</taxon>
        <taxon>Sporadotrichida</taxon>
        <taxon>Oxytrichidae</taxon>
        <taxon>Stylonychinae</taxon>
        <taxon>Stylonychia</taxon>
    </lineage>
</organism>
<feature type="compositionally biased region" description="Low complexity" evidence="1">
    <location>
        <begin position="145"/>
        <end position="169"/>
    </location>
</feature>
<evidence type="ECO:0000256" key="1">
    <source>
        <dbReference type="SAM" id="MobiDB-lite"/>
    </source>
</evidence>
<feature type="region of interest" description="Disordered" evidence="1">
    <location>
        <begin position="1"/>
        <end position="38"/>
    </location>
</feature>
<feature type="compositionally biased region" description="Basic residues" evidence="1">
    <location>
        <begin position="433"/>
        <end position="443"/>
    </location>
</feature>
<feature type="compositionally biased region" description="Polar residues" evidence="1">
    <location>
        <begin position="1"/>
        <end position="16"/>
    </location>
</feature>
<accession>A0A078B5A1</accession>
<sequence>MQNILRRSARVSNNSSKSHRNSENPSTGSKNQQQLDSQEKIQAANISEITLLSTEEDLLRYQEQGYDIKEQLNDSHLYLLHKLDDLVILSGQKEDEDVRETQLETQEQIEQRRIFRPRQSIPNSKIRSLRSSQNQNPEDQGVLTRSQRASLSQKQSSQQQEQPLSSQSRQEVEVVVEDAQSEEEKKEQALEEEEKNQIVVFEVSDISSGSFLNQRQSQQQESSSLENSLSSRSRYNIINHLYNYQRHQMPENDEEFSLMEHPTRRQEREQEQRRRNEQEYREWRQQQREQNRLARERRRQQMEQNRLEREQQRMEYEQQQRDYWNNQNDSQEDEDGRARRRRRLNDSSALENRPPFSLHWNHPERMTLTRRNEEQEYYEIIEGQVRDRAATRNNRPRPWNDHKTRRQQEQEERKEEREEPPRRNPNQQVPPNPKKRKTRPNWK</sequence>
<feature type="compositionally biased region" description="Polar residues" evidence="1">
    <location>
        <begin position="120"/>
        <end position="138"/>
    </location>
</feature>
<proteinExistence type="predicted"/>
<dbReference type="EMBL" id="CCKQ01017811">
    <property type="protein sequence ID" value="CDW89705.1"/>
    <property type="molecule type" value="Genomic_DNA"/>
</dbReference>
<keyword evidence="3" id="KW-1185">Reference proteome</keyword>
<feature type="region of interest" description="Disordered" evidence="1">
    <location>
        <begin position="382"/>
        <end position="443"/>
    </location>
</feature>
<feature type="compositionally biased region" description="Basic and acidic residues" evidence="1">
    <location>
        <begin position="261"/>
        <end position="320"/>
    </location>
</feature>
<feature type="region of interest" description="Disordered" evidence="1">
    <location>
        <begin position="256"/>
        <end position="360"/>
    </location>
</feature>
<dbReference type="InParanoid" id="A0A078B5A1"/>
<feature type="compositionally biased region" description="Basic and acidic residues" evidence="1">
    <location>
        <begin position="398"/>
        <end position="422"/>
    </location>
</feature>
<dbReference type="Proteomes" id="UP000039865">
    <property type="component" value="Unassembled WGS sequence"/>
</dbReference>
<evidence type="ECO:0000313" key="3">
    <source>
        <dbReference type="Proteomes" id="UP000039865"/>
    </source>
</evidence>
<feature type="compositionally biased region" description="Polar residues" evidence="1">
    <location>
        <begin position="23"/>
        <end position="36"/>
    </location>
</feature>
<protein>
    <submittedName>
        <fullName evidence="2">Uncharacterized protein</fullName>
    </submittedName>
</protein>
<reference evidence="2 3" key="1">
    <citation type="submission" date="2014-06" db="EMBL/GenBank/DDBJ databases">
        <authorList>
            <person name="Swart Estienne"/>
        </authorList>
    </citation>
    <scope>NUCLEOTIDE SEQUENCE [LARGE SCALE GENOMIC DNA]</scope>
    <source>
        <strain evidence="2 3">130c</strain>
    </source>
</reference>
<feature type="region of interest" description="Disordered" evidence="1">
    <location>
        <begin position="115"/>
        <end position="194"/>
    </location>
</feature>
<name>A0A078B5A1_STYLE</name>
<gene>
    <name evidence="2" type="primary">Contig18452.g19589</name>
    <name evidence="2" type="ORF">STYLEM_18842</name>
</gene>
<dbReference type="AlphaFoldDB" id="A0A078B5A1"/>